<feature type="transmembrane region" description="Helical" evidence="2">
    <location>
        <begin position="235"/>
        <end position="255"/>
    </location>
</feature>
<name>A0A9W4XHU4_9PLEO</name>
<feature type="region of interest" description="Disordered" evidence="1">
    <location>
        <begin position="486"/>
        <end position="525"/>
    </location>
</feature>
<feature type="transmembrane region" description="Helical" evidence="2">
    <location>
        <begin position="201"/>
        <end position="223"/>
    </location>
</feature>
<feature type="compositionally biased region" description="Polar residues" evidence="1">
    <location>
        <begin position="486"/>
        <end position="499"/>
    </location>
</feature>
<feature type="transmembrane region" description="Helical" evidence="2">
    <location>
        <begin position="407"/>
        <end position="429"/>
    </location>
</feature>
<dbReference type="OrthoDB" id="4582561at2759"/>
<evidence type="ECO:0000256" key="2">
    <source>
        <dbReference type="SAM" id="Phobius"/>
    </source>
</evidence>
<feature type="transmembrane region" description="Helical" evidence="2">
    <location>
        <begin position="325"/>
        <end position="348"/>
    </location>
</feature>
<accession>A0A9W4XHU4</accession>
<keyword evidence="2" id="KW-1133">Transmembrane helix</keyword>
<comment type="caution">
    <text evidence="3">The sequence shown here is derived from an EMBL/GenBank/DDBJ whole genome shotgun (WGS) entry which is preliminary data.</text>
</comment>
<feature type="transmembrane region" description="Helical" evidence="2">
    <location>
        <begin position="126"/>
        <end position="147"/>
    </location>
</feature>
<evidence type="ECO:0000256" key="1">
    <source>
        <dbReference type="SAM" id="MobiDB-lite"/>
    </source>
</evidence>
<feature type="transmembrane region" description="Helical" evidence="2">
    <location>
        <begin position="168"/>
        <end position="189"/>
    </location>
</feature>
<dbReference type="Proteomes" id="UP001152607">
    <property type="component" value="Unassembled WGS sequence"/>
</dbReference>
<sequence length="525" mass="59540">MDFTNATDWFPSNISLLKYDNVPCANITPWTSAWLVSDKGGFNYPITAEIVRIGIRKYWNDQRNASTPPLLEIFSWFFEQEDTLKGQMTIQMLEISSSEHCRKDLCSKLRWMGVSDLAGRGMLATYFIQCIMVTAYFAIHTASRCGWKPRRRTKSGWLLAAVQESLRPFLDATLLFSIALNVAAIVTLSRSYYGESETVTMIMSSVYIALYGVFPSIVLHSCAAPHMRRRIERRLMWVFIAILVLVMCIMFFSMLKSELDTSFTDLPRGLREISGWDGTYDDNTKFNNNNNNNDLKKLLVDDKDDQLKWESLCLNQRGVLIGFRAILGLASFLVASGFLSLTFVTNIFRIPQLRSERSRFLRKIRQHWWMISAVVSIVIMWAIVIVFCVLRDRLNDNTGDSNEDKKWTFGQILAVATWAPVLMEALIIWKQGPEKGLSGLMSDRFEVFEVADLGGQRVIKSQVHLPPSDGMEDGYGLPEISVISPLTSRHGSLSDSTAMETPGVDEMRAEPMGADSESNEKRQNA</sequence>
<dbReference type="EMBL" id="CAOQHR010000003">
    <property type="protein sequence ID" value="CAI6332479.1"/>
    <property type="molecule type" value="Genomic_DNA"/>
</dbReference>
<reference evidence="3" key="1">
    <citation type="submission" date="2023-01" db="EMBL/GenBank/DDBJ databases">
        <authorList>
            <person name="Van Ghelder C."/>
            <person name="Rancurel C."/>
        </authorList>
    </citation>
    <scope>NUCLEOTIDE SEQUENCE</scope>
    <source>
        <strain evidence="3">CNCM I-4278</strain>
    </source>
</reference>
<proteinExistence type="predicted"/>
<feature type="transmembrane region" description="Helical" evidence="2">
    <location>
        <begin position="368"/>
        <end position="387"/>
    </location>
</feature>
<evidence type="ECO:0000313" key="3">
    <source>
        <dbReference type="EMBL" id="CAI6332479.1"/>
    </source>
</evidence>
<keyword evidence="2" id="KW-0812">Transmembrane</keyword>
<keyword evidence="4" id="KW-1185">Reference proteome</keyword>
<keyword evidence="2" id="KW-0472">Membrane</keyword>
<dbReference type="AlphaFoldDB" id="A0A9W4XHU4"/>
<organism evidence="3 4">
    <name type="scientific">Periconia digitata</name>
    <dbReference type="NCBI Taxonomy" id="1303443"/>
    <lineage>
        <taxon>Eukaryota</taxon>
        <taxon>Fungi</taxon>
        <taxon>Dikarya</taxon>
        <taxon>Ascomycota</taxon>
        <taxon>Pezizomycotina</taxon>
        <taxon>Dothideomycetes</taxon>
        <taxon>Pleosporomycetidae</taxon>
        <taxon>Pleosporales</taxon>
        <taxon>Massarineae</taxon>
        <taxon>Periconiaceae</taxon>
        <taxon>Periconia</taxon>
    </lineage>
</organism>
<evidence type="ECO:0000313" key="4">
    <source>
        <dbReference type="Proteomes" id="UP001152607"/>
    </source>
</evidence>
<protein>
    <submittedName>
        <fullName evidence="3">Uncharacterized protein</fullName>
    </submittedName>
</protein>
<gene>
    <name evidence="3" type="ORF">PDIGIT_LOCUS5504</name>
</gene>